<feature type="transmembrane region" description="Helical" evidence="1">
    <location>
        <begin position="79"/>
        <end position="103"/>
    </location>
</feature>
<organism evidence="3">
    <name type="scientific">Salmonella enterica subsp. enterica serovar Java</name>
    <dbReference type="NCBI Taxonomy" id="224729"/>
    <lineage>
        <taxon>Bacteria</taxon>
        <taxon>Pseudomonadati</taxon>
        <taxon>Pseudomonadota</taxon>
        <taxon>Gammaproteobacteria</taxon>
        <taxon>Enterobacterales</taxon>
        <taxon>Enterobacteriaceae</taxon>
        <taxon>Salmonella</taxon>
    </lineage>
</organism>
<keyword evidence="1" id="KW-0472">Membrane</keyword>
<evidence type="ECO:0000313" key="3">
    <source>
        <dbReference type="EMBL" id="HAB3517253.1"/>
    </source>
</evidence>
<protein>
    <submittedName>
        <fullName evidence="3">Uncharacterized protein</fullName>
    </submittedName>
</protein>
<evidence type="ECO:0000313" key="2">
    <source>
        <dbReference type="EMBL" id="HAB1454718.1"/>
    </source>
</evidence>
<reference evidence="3" key="1">
    <citation type="journal article" date="2018" name="Genome Biol.">
        <title>SKESA: strategic k-mer extension for scrupulous assemblies.</title>
        <authorList>
            <person name="Souvorov A."/>
            <person name="Agarwala R."/>
            <person name="Lipman D.J."/>
        </authorList>
    </citation>
    <scope>NUCLEOTIDE SEQUENCE</scope>
    <source>
        <strain evidence="3">Salmonella enterica</strain>
    </source>
</reference>
<accession>A0A6Y0WNU8</accession>
<sequence length="285" mass="32071">MNSKMVNKKMMMGKFPDLSRKKIKSWLKKENLFYCGLYLIATTVIALMFSLLSTPHLKSFVVAVPPSLEPVYGSPRELITYQHPIVIGIAKLIASIFVALSIGKLIRGHFGFREFSVLIAGVMIAFAPAIYEIKKTDPDFAHGKLFSYRQLLELTNDAEANKVSDFIENITGKNLVSTPVADYVSAQIKIKNGYADVQQLKRVVENYQYGPLVDIVPEDVKYFIEMSAFQKPVTSDAIHYSQKKSNTAGIFNRIAVISFLCGLAFIISGCFVFCWSKMKIRRNKI</sequence>
<comment type="caution">
    <text evidence="3">The sequence shown here is derived from an EMBL/GenBank/DDBJ whole genome shotgun (WGS) entry which is preliminary data.</text>
</comment>
<dbReference type="EMBL" id="DAAFTP010000052">
    <property type="protein sequence ID" value="HAB1454718.1"/>
    <property type="molecule type" value="Genomic_DNA"/>
</dbReference>
<reference evidence="3" key="2">
    <citation type="submission" date="2019-05" db="EMBL/GenBank/DDBJ databases">
        <authorList>
            <consortium name="NCBI Pathogen Detection Project"/>
        </authorList>
    </citation>
    <scope>NUCLEOTIDE SEQUENCE</scope>
    <source>
        <strain evidence="3">Salmonella enterica</strain>
    </source>
</reference>
<evidence type="ECO:0000256" key="1">
    <source>
        <dbReference type="SAM" id="Phobius"/>
    </source>
</evidence>
<keyword evidence="1" id="KW-1133">Transmembrane helix</keyword>
<dbReference type="EMBL" id="DAAGLD010000050">
    <property type="protein sequence ID" value="HAB3517253.1"/>
    <property type="molecule type" value="Genomic_DNA"/>
</dbReference>
<name>A0A6Y0WNU8_SALEB</name>
<keyword evidence="1" id="KW-0812">Transmembrane</keyword>
<gene>
    <name evidence="2" type="ORF">GI588_18525</name>
    <name evidence="3" type="ORF">GJE24_18940</name>
</gene>
<dbReference type="AlphaFoldDB" id="A0A6Y0WNU8"/>
<proteinExistence type="predicted"/>
<feature type="transmembrane region" description="Helical" evidence="1">
    <location>
        <begin position="115"/>
        <end position="131"/>
    </location>
</feature>
<feature type="transmembrane region" description="Helical" evidence="1">
    <location>
        <begin position="250"/>
        <end position="275"/>
    </location>
</feature>